<dbReference type="AlphaFoldDB" id="A0A544W459"/>
<dbReference type="InterPro" id="IPR029063">
    <property type="entry name" value="SAM-dependent_MTases_sf"/>
</dbReference>
<feature type="domain" description="Methyltransferase type 11" evidence="1">
    <location>
        <begin position="54"/>
        <end position="143"/>
    </location>
</feature>
<keyword evidence="2" id="KW-0489">Methyltransferase</keyword>
<dbReference type="Pfam" id="PF08241">
    <property type="entry name" value="Methyltransf_11"/>
    <property type="match status" value="1"/>
</dbReference>
<proteinExistence type="predicted"/>
<sequence length="249" mass="26522">MSAEFDTVAEWTADVAVELGPDHHVPAGCRGSGSPAALDWLVERLDLASGETLVDCGAGVGGPAAYAAQRTEVRPLLVEPEAGACRAARTLFAHPVVRADAAALPVADGSVDAAWALGVLCTTEAQLELLRELLRVTRTPGRIGLLVLVAAEPLGEAEVPEGNHFPTMDAFHRLVDEAGLRVDEACGTDQLDPVPGEWSRRVDAVTAELTARHGDDRAWQQAERQSDLIGELIADGRISAELFSLRRRR</sequence>
<dbReference type="InterPro" id="IPR013216">
    <property type="entry name" value="Methyltransf_11"/>
</dbReference>
<keyword evidence="2" id="KW-0808">Transferase</keyword>
<dbReference type="SUPFAM" id="SSF53335">
    <property type="entry name" value="S-adenosyl-L-methionine-dependent methyltransferases"/>
    <property type="match status" value="1"/>
</dbReference>
<dbReference type="EMBL" id="VIFX01000009">
    <property type="protein sequence ID" value="TQR87006.1"/>
    <property type="molecule type" value="Genomic_DNA"/>
</dbReference>
<keyword evidence="3" id="KW-1185">Reference proteome</keyword>
<dbReference type="Gene3D" id="3.40.50.150">
    <property type="entry name" value="Vaccinia Virus protein VP39"/>
    <property type="match status" value="1"/>
</dbReference>
<gene>
    <name evidence="2" type="ORF">D8S82_09285</name>
</gene>
<protein>
    <submittedName>
        <fullName evidence="2">Class I SAM-dependent methyltransferase</fullName>
    </submittedName>
</protein>
<evidence type="ECO:0000313" key="2">
    <source>
        <dbReference type="EMBL" id="TQR87006.1"/>
    </source>
</evidence>
<dbReference type="Proteomes" id="UP000315759">
    <property type="component" value="Unassembled WGS sequence"/>
</dbReference>
<dbReference type="GO" id="GO:0032259">
    <property type="term" value="P:methylation"/>
    <property type="evidence" value="ECO:0007669"/>
    <property type="project" value="UniProtKB-KW"/>
</dbReference>
<comment type="caution">
    <text evidence="2">The sequence shown here is derived from an EMBL/GenBank/DDBJ whole genome shotgun (WGS) entry which is preliminary data.</text>
</comment>
<evidence type="ECO:0000259" key="1">
    <source>
        <dbReference type="Pfam" id="PF08241"/>
    </source>
</evidence>
<organism evidence="2 3">
    <name type="scientific">Mycolicibacterium hodleri</name>
    <dbReference type="NCBI Taxonomy" id="49897"/>
    <lineage>
        <taxon>Bacteria</taxon>
        <taxon>Bacillati</taxon>
        <taxon>Actinomycetota</taxon>
        <taxon>Actinomycetes</taxon>
        <taxon>Mycobacteriales</taxon>
        <taxon>Mycobacteriaceae</taxon>
        <taxon>Mycolicibacterium</taxon>
    </lineage>
</organism>
<reference evidence="2 3" key="1">
    <citation type="submission" date="2018-10" db="EMBL/GenBank/DDBJ databases">
        <title>Draft genome of Mycobacterium hodleri strain B.</title>
        <authorList>
            <person name="Amande T.J."/>
            <person name="Mcgenity T.J."/>
        </authorList>
    </citation>
    <scope>NUCLEOTIDE SEQUENCE [LARGE SCALE GENOMIC DNA]</scope>
    <source>
        <strain evidence="2 3">B</strain>
    </source>
</reference>
<dbReference type="GO" id="GO:0008757">
    <property type="term" value="F:S-adenosylmethionine-dependent methyltransferase activity"/>
    <property type="evidence" value="ECO:0007669"/>
    <property type="project" value="InterPro"/>
</dbReference>
<evidence type="ECO:0000313" key="3">
    <source>
        <dbReference type="Proteomes" id="UP000315759"/>
    </source>
</evidence>
<name>A0A544W459_9MYCO</name>
<accession>A0A544W459</accession>